<keyword evidence="2" id="KW-1185">Reference proteome</keyword>
<evidence type="ECO:0000313" key="2">
    <source>
        <dbReference type="Proteomes" id="UP001374584"/>
    </source>
</evidence>
<name>A0AAN9M973_PHACN</name>
<evidence type="ECO:0000313" key="1">
    <source>
        <dbReference type="EMBL" id="KAK7348534.1"/>
    </source>
</evidence>
<dbReference type="Proteomes" id="UP001374584">
    <property type="component" value="Unassembled WGS sequence"/>
</dbReference>
<reference evidence="1 2" key="1">
    <citation type="submission" date="2024-01" db="EMBL/GenBank/DDBJ databases">
        <title>The genomes of 5 underutilized Papilionoideae crops provide insights into root nodulation and disease resistanc.</title>
        <authorList>
            <person name="Jiang F."/>
        </authorList>
    </citation>
    <scope>NUCLEOTIDE SEQUENCE [LARGE SCALE GENOMIC DNA]</scope>
    <source>
        <strain evidence="1">JINMINGXINNONG_FW02</strain>
        <tissue evidence="1">Leaves</tissue>
    </source>
</reference>
<dbReference type="EMBL" id="JAYMYR010000008">
    <property type="protein sequence ID" value="KAK7348534.1"/>
    <property type="molecule type" value="Genomic_DNA"/>
</dbReference>
<protein>
    <submittedName>
        <fullName evidence="1">Uncharacterized protein</fullName>
    </submittedName>
</protein>
<comment type="caution">
    <text evidence="1">The sequence shown here is derived from an EMBL/GenBank/DDBJ whole genome shotgun (WGS) entry which is preliminary data.</text>
</comment>
<proteinExistence type="predicted"/>
<sequence>MCIAVFFLRAMKEQQGCTLHCPMHLARKLKHEKKYCMEQLHCNIVIMNRFRPKILCLNLNSSPKMELNMGFPSTLAGN</sequence>
<accession>A0AAN9M973</accession>
<gene>
    <name evidence="1" type="ORF">VNO80_23092</name>
</gene>
<organism evidence="1 2">
    <name type="scientific">Phaseolus coccineus</name>
    <name type="common">Scarlet runner bean</name>
    <name type="synonym">Phaseolus multiflorus</name>
    <dbReference type="NCBI Taxonomy" id="3886"/>
    <lineage>
        <taxon>Eukaryota</taxon>
        <taxon>Viridiplantae</taxon>
        <taxon>Streptophyta</taxon>
        <taxon>Embryophyta</taxon>
        <taxon>Tracheophyta</taxon>
        <taxon>Spermatophyta</taxon>
        <taxon>Magnoliopsida</taxon>
        <taxon>eudicotyledons</taxon>
        <taxon>Gunneridae</taxon>
        <taxon>Pentapetalae</taxon>
        <taxon>rosids</taxon>
        <taxon>fabids</taxon>
        <taxon>Fabales</taxon>
        <taxon>Fabaceae</taxon>
        <taxon>Papilionoideae</taxon>
        <taxon>50 kb inversion clade</taxon>
        <taxon>NPAAA clade</taxon>
        <taxon>indigoferoid/millettioid clade</taxon>
        <taxon>Phaseoleae</taxon>
        <taxon>Phaseolus</taxon>
    </lineage>
</organism>
<dbReference type="AlphaFoldDB" id="A0AAN9M973"/>